<dbReference type="SUPFAM" id="SSF52467">
    <property type="entry name" value="DHS-like NAD/FAD-binding domain"/>
    <property type="match status" value="1"/>
</dbReference>
<dbReference type="InterPro" id="IPR029035">
    <property type="entry name" value="DHS-like_NAD/FAD-binding_dom"/>
</dbReference>
<reference evidence="1" key="2">
    <citation type="submission" date="2020-09" db="EMBL/GenBank/DDBJ databases">
        <authorList>
            <person name="Yu Y."/>
        </authorList>
    </citation>
    <scope>NUCLEOTIDE SEQUENCE</scope>
    <source>
        <strain evidence="1">KCTC 49039</strain>
    </source>
</reference>
<reference evidence="1" key="1">
    <citation type="journal article" date="2018" name="Curr. Microbiol.">
        <title>Cellulosimicrobium arenosum sp. nov., Isolated from Marine Sediment Sand.</title>
        <authorList>
            <person name="Oh M."/>
            <person name="Kim J.H."/>
            <person name="Yoon J.H."/>
            <person name="Schumann P."/>
            <person name="Kim W."/>
        </authorList>
    </citation>
    <scope>NUCLEOTIDE SEQUENCE</scope>
    <source>
        <strain evidence="1">KCTC 49039</strain>
    </source>
</reference>
<evidence type="ECO:0000313" key="1">
    <source>
        <dbReference type="EMBL" id="MBD8079630.1"/>
    </source>
</evidence>
<dbReference type="RefSeq" id="WP_191829209.1">
    <property type="nucleotide sequence ID" value="NZ_JACYHB010000008.1"/>
</dbReference>
<sequence>MPDHWPDELVEDIARRRAVLYLGAGVSAAATTDTGQHPPTWGDFLEKGRRRLKGRVPSATIKSLIDGRDFLTACELLKDNLDESWPELLKESFLAPRYRPSDLHRNLHALDLSLVLTPNFDKIYDTYAGNETNGETVVKSYDDQDIPYVMRRKYRAILKVHGTIDQHSKMIFTRSDYAAQRASHQGFFELVGALFLTHTFLFVGTSLSDPDLRLFLESQNYVHPNSPPHYMVCPRDEVHKHVEASVRRNMNLKLIRYDSRDGHVLLPDLVSDLVDRVSAKRRLLALAENW</sequence>
<accession>A0A927J0I8</accession>
<dbReference type="AlphaFoldDB" id="A0A927J0I8"/>
<evidence type="ECO:0000313" key="2">
    <source>
        <dbReference type="Proteomes" id="UP000610846"/>
    </source>
</evidence>
<organism evidence="1 2">
    <name type="scientific">Cellulosimicrobium arenosum</name>
    <dbReference type="NCBI Taxonomy" id="2708133"/>
    <lineage>
        <taxon>Bacteria</taxon>
        <taxon>Bacillati</taxon>
        <taxon>Actinomycetota</taxon>
        <taxon>Actinomycetes</taxon>
        <taxon>Micrococcales</taxon>
        <taxon>Promicromonosporaceae</taxon>
        <taxon>Cellulosimicrobium</taxon>
    </lineage>
</organism>
<dbReference type="Proteomes" id="UP000610846">
    <property type="component" value="Unassembled WGS sequence"/>
</dbReference>
<proteinExistence type="predicted"/>
<name>A0A927J0I8_9MICO</name>
<protein>
    <submittedName>
        <fullName evidence="1">SIR2 family protein</fullName>
    </submittedName>
</protein>
<gene>
    <name evidence="1" type="ORF">IF651_11240</name>
</gene>
<keyword evidence="2" id="KW-1185">Reference proteome</keyword>
<dbReference type="Pfam" id="PF13289">
    <property type="entry name" value="SIR2_2"/>
    <property type="match status" value="1"/>
</dbReference>
<dbReference type="EMBL" id="JACYHB010000008">
    <property type="protein sequence ID" value="MBD8079630.1"/>
    <property type="molecule type" value="Genomic_DNA"/>
</dbReference>
<comment type="caution">
    <text evidence="1">The sequence shown here is derived from an EMBL/GenBank/DDBJ whole genome shotgun (WGS) entry which is preliminary data.</text>
</comment>